<dbReference type="SMART" id="SM00530">
    <property type="entry name" value="HTH_XRE"/>
    <property type="match status" value="1"/>
</dbReference>
<dbReference type="AlphaFoldDB" id="A0AA90YSA4"/>
<dbReference type="Gene3D" id="1.10.260.40">
    <property type="entry name" value="lambda repressor-like DNA-binding domains"/>
    <property type="match status" value="1"/>
</dbReference>
<evidence type="ECO:0000313" key="2">
    <source>
        <dbReference type="EMBL" id="NOE18098.1"/>
    </source>
</evidence>
<dbReference type="SUPFAM" id="SSF47413">
    <property type="entry name" value="lambda repressor-like DNA-binding domains"/>
    <property type="match status" value="1"/>
</dbReference>
<dbReference type="RefSeq" id="WP_171329479.1">
    <property type="nucleotide sequence ID" value="NZ_WVRA01000002.1"/>
</dbReference>
<reference evidence="2" key="1">
    <citation type="submission" date="2019-12" db="EMBL/GenBank/DDBJ databases">
        <title>Ruegeria JWLKs population differentiation of coral mucus and skeleton niches.</title>
        <authorList>
            <person name="Luo D."/>
        </authorList>
    </citation>
    <scope>NUCLEOTIDE SEQUENCE</scope>
    <source>
        <strain evidence="2">HKCCD6181</strain>
    </source>
</reference>
<evidence type="ECO:0000259" key="1">
    <source>
        <dbReference type="PROSITE" id="PS50943"/>
    </source>
</evidence>
<sequence>MEEDLFSVRQLKAARALIGWSQKDLAVASGVSLPTIARLEAQDTEVLGGRTVTIQAIRSALQAANIEFIGSNGGGCGVLLARRS</sequence>
<dbReference type="InterPro" id="IPR010982">
    <property type="entry name" value="Lambda_DNA-bd_dom_sf"/>
</dbReference>
<dbReference type="InterPro" id="IPR001387">
    <property type="entry name" value="Cro/C1-type_HTH"/>
</dbReference>
<dbReference type="CDD" id="cd00093">
    <property type="entry name" value="HTH_XRE"/>
    <property type="match status" value="1"/>
</dbReference>
<comment type="caution">
    <text evidence="2">The sequence shown here is derived from an EMBL/GenBank/DDBJ whole genome shotgun (WGS) entry which is preliminary data.</text>
</comment>
<dbReference type="GO" id="GO:0003677">
    <property type="term" value="F:DNA binding"/>
    <property type="evidence" value="ECO:0007669"/>
    <property type="project" value="InterPro"/>
</dbReference>
<organism evidence="2 3">
    <name type="scientific">Ruegeria atlantica</name>
    <dbReference type="NCBI Taxonomy" id="81569"/>
    <lineage>
        <taxon>Bacteria</taxon>
        <taxon>Pseudomonadati</taxon>
        <taxon>Pseudomonadota</taxon>
        <taxon>Alphaproteobacteria</taxon>
        <taxon>Rhodobacterales</taxon>
        <taxon>Roseobacteraceae</taxon>
        <taxon>Ruegeria</taxon>
    </lineage>
</organism>
<proteinExistence type="predicted"/>
<feature type="domain" description="HTH cro/C1-type" evidence="1">
    <location>
        <begin position="11"/>
        <end position="40"/>
    </location>
</feature>
<dbReference type="PROSITE" id="PS50943">
    <property type="entry name" value="HTH_CROC1"/>
    <property type="match status" value="1"/>
</dbReference>
<dbReference type="EMBL" id="WVRA01000002">
    <property type="protein sequence ID" value="NOE18098.1"/>
    <property type="molecule type" value="Genomic_DNA"/>
</dbReference>
<gene>
    <name evidence="2" type="ORF">GS634_08170</name>
</gene>
<evidence type="ECO:0000313" key="3">
    <source>
        <dbReference type="Proteomes" id="UP000597886"/>
    </source>
</evidence>
<dbReference type="Pfam" id="PF01381">
    <property type="entry name" value="HTH_3"/>
    <property type="match status" value="1"/>
</dbReference>
<dbReference type="Proteomes" id="UP000597886">
    <property type="component" value="Unassembled WGS sequence"/>
</dbReference>
<protein>
    <submittedName>
        <fullName evidence="2">Helix-turn-helix domain-containing protein</fullName>
    </submittedName>
</protein>
<accession>A0AA90YSA4</accession>
<name>A0AA90YSA4_9RHOB</name>